<dbReference type="FunFam" id="3.30.70.260:FF:000005">
    <property type="entry name" value="Glycine cleavage system transcriptional repressor"/>
    <property type="match status" value="1"/>
</dbReference>
<sequence>MPPLQQHYLVITALGTDRPGIVNTITRHVSSCGCNIEDSRLAMLGEEFTFIMLLSGGCNAIAQIESTLPLKGAELDLLIVMKRTTAQEQPANPTTVWVTVEVDDSPHLIECYTDLFDSHQMTLAELASKTQPASAQSPSRLTLLMTAHGPAGGQVLLIEQRFINSVQNCMRKAVLELSIIHSIRNRDGVLQ</sequence>
<comment type="subcellular location">
    <subcellularLocation>
        <location evidence="1">Cytoplasm</location>
    </subcellularLocation>
</comment>
<dbReference type="SUPFAM" id="SSF55021">
    <property type="entry name" value="ACT-like"/>
    <property type="match status" value="2"/>
</dbReference>
<dbReference type="GO" id="GO:0005737">
    <property type="term" value="C:cytoplasm"/>
    <property type="evidence" value="ECO:0007669"/>
    <property type="project" value="UniProtKB-SubCell"/>
</dbReference>
<dbReference type="InterPro" id="IPR050990">
    <property type="entry name" value="UPF0237/GcvR_regulator"/>
</dbReference>
<keyword evidence="1" id="KW-0804">Transcription</keyword>
<proteinExistence type="predicted"/>
<dbReference type="Proteomes" id="UP000001932">
    <property type="component" value="Chromosome"/>
</dbReference>
<organism evidence="2 3">
    <name type="scientific">Sodalis glossinidius (strain morsitans)</name>
    <dbReference type="NCBI Taxonomy" id="343509"/>
    <lineage>
        <taxon>Bacteria</taxon>
        <taxon>Pseudomonadati</taxon>
        <taxon>Pseudomonadota</taxon>
        <taxon>Gammaproteobacteria</taxon>
        <taxon>Enterobacterales</taxon>
        <taxon>Bruguierivoracaceae</taxon>
        <taxon>Sodalis</taxon>
    </lineage>
</organism>
<keyword evidence="3" id="KW-1185">Reference proteome</keyword>
<dbReference type="NCBIfam" id="NF008612">
    <property type="entry name" value="PRK11589.1"/>
    <property type="match status" value="1"/>
</dbReference>
<accession>Q2NS73</accession>
<dbReference type="RefSeq" id="WP_011411551.1">
    <property type="nucleotide sequence ID" value="NC_007712.1"/>
</dbReference>
<dbReference type="InterPro" id="IPR045865">
    <property type="entry name" value="ACT-like_dom_sf"/>
</dbReference>
<keyword evidence="1" id="KW-0678">Repressor</keyword>
<evidence type="ECO:0000313" key="2">
    <source>
        <dbReference type="EMBL" id="BAE75002.1"/>
    </source>
</evidence>
<dbReference type="PIRSF" id="PIRSF028103">
    <property type="entry name" value="GcvR"/>
    <property type="match status" value="1"/>
</dbReference>
<name>Q2NS73_SODGM</name>
<reference evidence="2 3" key="1">
    <citation type="journal article" date="2006" name="Genome Res.">
        <title>Massive genome erosion and functional adaptations provide insights into the symbiotic lifestyle of Sodalis glossinidius in the tsetse host.</title>
        <authorList>
            <person name="Toh H."/>
            <person name="Weiss B.L."/>
            <person name="Perkin S.A.H."/>
            <person name="Yamashita A."/>
            <person name="Oshima K."/>
            <person name="Hattori M."/>
            <person name="Aksoy S."/>
        </authorList>
    </citation>
    <scope>NUCLEOTIDE SEQUENCE [LARGE SCALE GENOMIC DNA]</scope>
    <source>
        <strain evidence="3">morsitans</strain>
    </source>
</reference>
<dbReference type="Gene3D" id="3.30.70.260">
    <property type="match status" value="2"/>
</dbReference>
<dbReference type="GO" id="GO:0006355">
    <property type="term" value="P:regulation of DNA-templated transcription"/>
    <property type="evidence" value="ECO:0007669"/>
    <property type="project" value="UniProtKB-UniRule"/>
</dbReference>
<evidence type="ECO:0000313" key="3">
    <source>
        <dbReference type="Proteomes" id="UP000001932"/>
    </source>
</evidence>
<dbReference type="HOGENOM" id="CLU_095322_0_1_6"/>
<gene>
    <name evidence="2" type="ordered locus">SG1727</name>
</gene>
<dbReference type="PANTHER" id="PTHR34875:SF5">
    <property type="entry name" value="GLYCINE CLEAVAGE SYSTEM TRANSCRIPTIONAL REPRESSOR"/>
    <property type="match status" value="1"/>
</dbReference>
<protein>
    <recommendedName>
        <fullName evidence="1">Glycine cleavage system transcriptional repressor</fullName>
    </recommendedName>
</protein>
<dbReference type="InterPro" id="IPR016867">
    <property type="entry name" value="GcvR"/>
</dbReference>
<dbReference type="AlphaFoldDB" id="Q2NS73"/>
<dbReference type="KEGG" id="sgl:SG1727"/>
<dbReference type="PANTHER" id="PTHR34875">
    <property type="entry name" value="UPF0237 PROTEIN MJ1558"/>
    <property type="match status" value="1"/>
</dbReference>
<evidence type="ECO:0000256" key="1">
    <source>
        <dbReference type="PIRNR" id="PIRNR028103"/>
    </source>
</evidence>
<dbReference type="eggNOG" id="COG2716">
    <property type="taxonomic scope" value="Bacteria"/>
</dbReference>
<keyword evidence="1" id="KW-0963">Cytoplasm</keyword>
<dbReference type="STRING" id="343509.SG1727"/>
<dbReference type="Pfam" id="PF13740">
    <property type="entry name" value="ACT_6"/>
    <property type="match status" value="1"/>
</dbReference>
<dbReference type="CDD" id="cd04893">
    <property type="entry name" value="ACT_GcvR_1"/>
    <property type="match status" value="1"/>
</dbReference>
<dbReference type="EMBL" id="AP008232">
    <property type="protein sequence ID" value="BAE75002.1"/>
    <property type="molecule type" value="Genomic_DNA"/>
</dbReference>